<dbReference type="STRING" id="313628.LNTAR_11811"/>
<dbReference type="CDD" id="cd05403">
    <property type="entry name" value="NT_KNTase_like"/>
    <property type="match status" value="1"/>
</dbReference>
<dbReference type="Gene3D" id="3.30.460.10">
    <property type="entry name" value="Beta Polymerase, domain 2"/>
    <property type="match status" value="1"/>
</dbReference>
<evidence type="ECO:0000259" key="1">
    <source>
        <dbReference type="Pfam" id="PF01909"/>
    </source>
</evidence>
<reference evidence="2 3" key="1">
    <citation type="journal article" date="2010" name="J. Bacteriol.">
        <title>Genome sequence of Lentisphaera araneosa HTCC2155T, the type species of the order Lentisphaerales in the phylum Lentisphaerae.</title>
        <authorList>
            <person name="Thrash J.C."/>
            <person name="Cho J.C."/>
            <person name="Vergin K.L."/>
            <person name="Morris R.M."/>
            <person name="Giovannoni S.J."/>
        </authorList>
    </citation>
    <scope>NUCLEOTIDE SEQUENCE [LARGE SCALE GENOMIC DNA]</scope>
    <source>
        <strain evidence="2 3">HTCC2155</strain>
    </source>
</reference>
<evidence type="ECO:0000313" key="2">
    <source>
        <dbReference type="EMBL" id="EDM28037.1"/>
    </source>
</evidence>
<comment type="caution">
    <text evidence="2">The sequence shown here is derived from an EMBL/GenBank/DDBJ whole genome shotgun (WGS) entry which is preliminary data.</text>
</comment>
<dbReference type="AlphaFoldDB" id="A6DJG3"/>
<accession>A6DJG3</accession>
<dbReference type="InterPro" id="IPR002934">
    <property type="entry name" value="Polymerase_NTP_transf_dom"/>
</dbReference>
<name>A6DJG3_9BACT</name>
<proteinExistence type="predicted"/>
<dbReference type="RefSeq" id="WP_007278034.1">
    <property type="nucleotide sequence ID" value="NZ_ABCK01000006.1"/>
</dbReference>
<feature type="domain" description="Polymerase nucleotidyl transferase" evidence="1">
    <location>
        <begin position="23"/>
        <end position="112"/>
    </location>
</feature>
<dbReference type="SUPFAM" id="SSF81301">
    <property type="entry name" value="Nucleotidyltransferase"/>
    <property type="match status" value="1"/>
</dbReference>
<dbReference type="InterPro" id="IPR043519">
    <property type="entry name" value="NT_sf"/>
</dbReference>
<protein>
    <recommendedName>
        <fullName evidence="1">Polymerase nucleotidyl transferase domain-containing protein</fullName>
    </recommendedName>
</protein>
<dbReference type="Pfam" id="PF01909">
    <property type="entry name" value="NTP_transf_2"/>
    <property type="match status" value="1"/>
</dbReference>
<keyword evidence="3" id="KW-1185">Reference proteome</keyword>
<dbReference type="Proteomes" id="UP000004947">
    <property type="component" value="Unassembled WGS sequence"/>
</dbReference>
<dbReference type="GO" id="GO:0016779">
    <property type="term" value="F:nucleotidyltransferase activity"/>
    <property type="evidence" value="ECO:0007669"/>
    <property type="project" value="InterPro"/>
</dbReference>
<dbReference type="EMBL" id="ABCK01000006">
    <property type="protein sequence ID" value="EDM28037.1"/>
    <property type="molecule type" value="Genomic_DNA"/>
</dbReference>
<organism evidence="2 3">
    <name type="scientific">Lentisphaera araneosa HTCC2155</name>
    <dbReference type="NCBI Taxonomy" id="313628"/>
    <lineage>
        <taxon>Bacteria</taxon>
        <taxon>Pseudomonadati</taxon>
        <taxon>Lentisphaerota</taxon>
        <taxon>Lentisphaeria</taxon>
        <taxon>Lentisphaerales</taxon>
        <taxon>Lentisphaeraceae</taxon>
        <taxon>Lentisphaera</taxon>
    </lineage>
</organism>
<dbReference type="OrthoDB" id="9798858at2"/>
<sequence>MSKYTVNAGGKFDLLVDQDLCRIVAACLKSKYSQNIKAIVLMGSYGRGEGTAFQGSEGLQPFNDYDLVVVGNAMNEWKRRKIQKEFHRLERELGSEIGITVDLFLHTENSLRRADASLMNYEMKYGHMVVYGDPDILSLMPEYSSVDLSEATRLLLNRGKLLLDISRSLRKKTSDEPDKLKFKKFLNKVVLAMGDAALMASGYRGIYYKDKLDEIEKIQGFHNCEWLIEEYQSAIAFKFIGDEELLPKDIEAYYEELQVKFLEFYYDFESIRLKKDVHEFSHYFDVMSHKSRKSSFQKYIQNFYLNLRGFGLSSLNHRSWLGRHPRERLFTVFPLLFKPKLSLNESILVSRLQGCEKNQENCQQKFYQLREKYL</sequence>
<dbReference type="eggNOG" id="ENOG50338WR">
    <property type="taxonomic scope" value="Bacteria"/>
</dbReference>
<gene>
    <name evidence="2" type="ORF">LNTAR_11811</name>
</gene>
<evidence type="ECO:0000313" key="3">
    <source>
        <dbReference type="Proteomes" id="UP000004947"/>
    </source>
</evidence>